<dbReference type="InterPro" id="IPR029063">
    <property type="entry name" value="SAM-dependent_MTases_sf"/>
</dbReference>
<dbReference type="Proteomes" id="UP001295423">
    <property type="component" value="Unassembled WGS sequence"/>
</dbReference>
<dbReference type="AlphaFoldDB" id="A0AAD2FIZ2"/>
<proteinExistence type="predicted"/>
<gene>
    <name evidence="2" type="ORF">CYCCA115_LOCUS7961</name>
</gene>
<name>A0AAD2FIZ2_9STRA</name>
<sequence length="298" mass="32547">MTLPAPEGDDDDFWKIALEEEPTSNREKNGAWGDDDDSNGDDTIDGSKPVAYRLPTTQVTLHLESLAASNGIWSPLGADAWYASALLASMVLTNKIPMLPSTKTVLELGSGAVGLSGLACAVAMARKENMDDHHRIILSDNDPPVLERLKLNAERNLDAILSSASTPDALLDIQVQHLDWNEECDESSPFRNSIDLVIGSELVYTQETAEACSKLLKQLLLNNNQRVDIWVVQVTDRYGWLDVVVPRLKSLQHVSVVSVPISSDTHELAASMIPTGGILDRYAYGAFHIQRQTSGLDS</sequence>
<evidence type="ECO:0000256" key="1">
    <source>
        <dbReference type="SAM" id="MobiDB-lite"/>
    </source>
</evidence>
<dbReference type="Pfam" id="PF10294">
    <property type="entry name" value="Methyltransf_16"/>
    <property type="match status" value="1"/>
</dbReference>
<evidence type="ECO:0000313" key="2">
    <source>
        <dbReference type="EMBL" id="CAJ1942466.1"/>
    </source>
</evidence>
<dbReference type="EMBL" id="CAKOGP040001112">
    <property type="protein sequence ID" value="CAJ1942466.1"/>
    <property type="molecule type" value="Genomic_DNA"/>
</dbReference>
<evidence type="ECO:0000313" key="3">
    <source>
        <dbReference type="Proteomes" id="UP001295423"/>
    </source>
</evidence>
<accession>A0AAD2FIZ2</accession>
<feature type="region of interest" description="Disordered" evidence="1">
    <location>
        <begin position="1"/>
        <end position="49"/>
    </location>
</feature>
<comment type="caution">
    <text evidence="2">The sequence shown here is derived from an EMBL/GenBank/DDBJ whole genome shotgun (WGS) entry which is preliminary data.</text>
</comment>
<feature type="compositionally biased region" description="Basic and acidic residues" evidence="1">
    <location>
        <begin position="13"/>
        <end position="29"/>
    </location>
</feature>
<dbReference type="Gene3D" id="3.40.50.150">
    <property type="entry name" value="Vaccinia Virus protein VP39"/>
    <property type="match status" value="1"/>
</dbReference>
<keyword evidence="3" id="KW-1185">Reference proteome</keyword>
<feature type="compositionally biased region" description="Acidic residues" evidence="1">
    <location>
        <begin position="33"/>
        <end position="44"/>
    </location>
</feature>
<reference evidence="2" key="1">
    <citation type="submission" date="2023-08" db="EMBL/GenBank/DDBJ databases">
        <authorList>
            <person name="Audoor S."/>
            <person name="Bilcke G."/>
        </authorList>
    </citation>
    <scope>NUCLEOTIDE SEQUENCE</scope>
</reference>
<evidence type="ECO:0008006" key="4">
    <source>
        <dbReference type="Google" id="ProtNLM"/>
    </source>
</evidence>
<dbReference type="PANTHER" id="PTHR14614">
    <property type="entry name" value="HEPATOCELLULAR CARCINOMA-ASSOCIATED ANTIGEN"/>
    <property type="match status" value="1"/>
</dbReference>
<dbReference type="InterPro" id="IPR019410">
    <property type="entry name" value="Methyltransf_16"/>
</dbReference>
<organism evidence="2 3">
    <name type="scientific">Cylindrotheca closterium</name>
    <dbReference type="NCBI Taxonomy" id="2856"/>
    <lineage>
        <taxon>Eukaryota</taxon>
        <taxon>Sar</taxon>
        <taxon>Stramenopiles</taxon>
        <taxon>Ochrophyta</taxon>
        <taxon>Bacillariophyta</taxon>
        <taxon>Bacillariophyceae</taxon>
        <taxon>Bacillariophycidae</taxon>
        <taxon>Bacillariales</taxon>
        <taxon>Bacillariaceae</taxon>
        <taxon>Cylindrotheca</taxon>
    </lineage>
</organism>
<dbReference type="SUPFAM" id="SSF53335">
    <property type="entry name" value="S-adenosyl-L-methionine-dependent methyltransferases"/>
    <property type="match status" value="1"/>
</dbReference>
<protein>
    <recommendedName>
        <fullName evidence="4">Calmodulin-lysine N-methyltransferase</fullName>
    </recommendedName>
</protein>